<protein>
    <submittedName>
        <fullName evidence="1">Uncharacterized protein</fullName>
    </submittedName>
</protein>
<proteinExistence type="predicted"/>
<name>A0A2T4AN94_TRIHA</name>
<dbReference type="Proteomes" id="UP000241690">
    <property type="component" value="Unassembled WGS sequence"/>
</dbReference>
<dbReference type="RefSeq" id="XP_024778220.1">
    <property type="nucleotide sequence ID" value="XM_024921754.1"/>
</dbReference>
<organism evidence="1 2">
    <name type="scientific">Trichoderma harzianum CBS 226.95</name>
    <dbReference type="NCBI Taxonomy" id="983964"/>
    <lineage>
        <taxon>Eukaryota</taxon>
        <taxon>Fungi</taxon>
        <taxon>Dikarya</taxon>
        <taxon>Ascomycota</taxon>
        <taxon>Pezizomycotina</taxon>
        <taxon>Sordariomycetes</taxon>
        <taxon>Hypocreomycetidae</taxon>
        <taxon>Hypocreales</taxon>
        <taxon>Hypocreaceae</taxon>
        <taxon>Trichoderma</taxon>
    </lineage>
</organism>
<dbReference type="EMBL" id="KZ679676">
    <property type="protein sequence ID" value="PTB58543.1"/>
    <property type="molecule type" value="Genomic_DNA"/>
</dbReference>
<feature type="non-terminal residue" evidence="1">
    <location>
        <position position="1"/>
    </location>
</feature>
<feature type="non-terminal residue" evidence="1">
    <location>
        <position position="70"/>
    </location>
</feature>
<dbReference type="AlphaFoldDB" id="A0A2T4AN94"/>
<reference evidence="1 2" key="1">
    <citation type="submission" date="2016-07" db="EMBL/GenBank/DDBJ databases">
        <title>Multiple horizontal gene transfer events from other fungi enriched the ability of initially mycotrophic Trichoderma (Ascomycota) to feed on dead plant biomass.</title>
        <authorList>
            <consortium name="DOE Joint Genome Institute"/>
            <person name="Aerts A."/>
            <person name="Atanasova L."/>
            <person name="Chenthamara K."/>
            <person name="Zhang J."/>
            <person name="Grujic M."/>
            <person name="Henrissat B."/>
            <person name="Kuo A."/>
            <person name="Salamov A."/>
            <person name="Lipzen A."/>
            <person name="Labutti K."/>
            <person name="Barry K."/>
            <person name="Miao Y."/>
            <person name="Rahimi M.J."/>
            <person name="Shen Q."/>
            <person name="Grigoriev I.V."/>
            <person name="Kubicek C.P."/>
            <person name="Druzhinina I.S."/>
        </authorList>
    </citation>
    <scope>NUCLEOTIDE SEQUENCE [LARGE SCALE GENOMIC DNA]</scope>
    <source>
        <strain evidence="1 2">CBS 226.95</strain>
    </source>
</reference>
<sequence>FMYIALHQLDIEEFGSVMTRNPRIFVKYIFLRLELLEYDYKGREKRESLEDVRMNNLLFPNAVGGLFFIL</sequence>
<evidence type="ECO:0000313" key="1">
    <source>
        <dbReference type="EMBL" id="PTB58543.1"/>
    </source>
</evidence>
<gene>
    <name evidence="1" type="ORF">M431DRAFT_68135</name>
</gene>
<accession>A0A2T4AN94</accession>
<keyword evidence="2" id="KW-1185">Reference proteome</keyword>
<evidence type="ECO:0000313" key="2">
    <source>
        <dbReference type="Proteomes" id="UP000241690"/>
    </source>
</evidence>
<dbReference type="GeneID" id="36630337"/>